<evidence type="ECO:0000256" key="5">
    <source>
        <dbReference type="ARBA" id="ARBA00022737"/>
    </source>
</evidence>
<dbReference type="InterPro" id="IPR051676">
    <property type="entry name" value="UPF0053_domain"/>
</dbReference>
<evidence type="ECO:0000313" key="14">
    <source>
        <dbReference type="EMBL" id="MBM7561194.1"/>
    </source>
</evidence>
<organism evidence="14 15">
    <name type="scientific">Fusibacter tunisiensis</name>
    <dbReference type="NCBI Taxonomy" id="1008308"/>
    <lineage>
        <taxon>Bacteria</taxon>
        <taxon>Bacillati</taxon>
        <taxon>Bacillota</taxon>
        <taxon>Clostridia</taxon>
        <taxon>Eubacteriales</taxon>
        <taxon>Eubacteriales Family XII. Incertae Sedis</taxon>
        <taxon>Fusibacter</taxon>
    </lineage>
</organism>
<accession>A0ABS2MP71</accession>
<dbReference type="SMART" id="SM01091">
    <property type="entry name" value="CorC_HlyC"/>
    <property type="match status" value="1"/>
</dbReference>
<dbReference type="Proteomes" id="UP000767854">
    <property type="component" value="Unassembled WGS sequence"/>
</dbReference>
<dbReference type="SUPFAM" id="SSF56176">
    <property type="entry name" value="FAD-binding/transporter-associated domain-like"/>
    <property type="match status" value="1"/>
</dbReference>
<keyword evidence="4 10" id="KW-0812">Transmembrane</keyword>
<evidence type="ECO:0000256" key="6">
    <source>
        <dbReference type="ARBA" id="ARBA00022989"/>
    </source>
</evidence>
<keyword evidence="3" id="KW-1003">Cell membrane</keyword>
<feature type="transmembrane region" description="Helical" evidence="11">
    <location>
        <begin position="136"/>
        <end position="160"/>
    </location>
</feature>
<keyword evidence="8 10" id="KW-0472">Membrane</keyword>
<dbReference type="Pfam" id="PF01595">
    <property type="entry name" value="CNNM"/>
    <property type="match status" value="1"/>
</dbReference>
<keyword evidence="15" id="KW-1185">Reference proteome</keyword>
<evidence type="ECO:0000256" key="7">
    <source>
        <dbReference type="ARBA" id="ARBA00023122"/>
    </source>
</evidence>
<dbReference type="InterPro" id="IPR016169">
    <property type="entry name" value="FAD-bd_PCMH_sub2"/>
</dbReference>
<evidence type="ECO:0000256" key="4">
    <source>
        <dbReference type="ARBA" id="ARBA00022692"/>
    </source>
</evidence>
<dbReference type="InterPro" id="IPR000644">
    <property type="entry name" value="CBS_dom"/>
</dbReference>
<dbReference type="Pfam" id="PF03471">
    <property type="entry name" value="CorC_HlyC"/>
    <property type="match status" value="1"/>
</dbReference>
<keyword evidence="7 9" id="KW-0129">CBS domain</keyword>
<feature type="domain" description="CBS" evidence="12">
    <location>
        <begin position="287"/>
        <end position="344"/>
    </location>
</feature>
<evidence type="ECO:0000256" key="2">
    <source>
        <dbReference type="ARBA" id="ARBA00006337"/>
    </source>
</evidence>
<dbReference type="EMBL" id="JAFBDT010000003">
    <property type="protein sequence ID" value="MBM7561194.1"/>
    <property type="molecule type" value="Genomic_DNA"/>
</dbReference>
<evidence type="ECO:0000256" key="8">
    <source>
        <dbReference type="ARBA" id="ARBA00023136"/>
    </source>
</evidence>
<dbReference type="Gene3D" id="3.30.465.10">
    <property type="match status" value="1"/>
</dbReference>
<feature type="transmembrane region" description="Helical" evidence="11">
    <location>
        <begin position="62"/>
        <end position="84"/>
    </location>
</feature>
<dbReference type="SUPFAM" id="SSF54631">
    <property type="entry name" value="CBS-domain pair"/>
    <property type="match status" value="1"/>
</dbReference>
<protein>
    <submittedName>
        <fullName evidence="14">Hemolysin</fullName>
    </submittedName>
</protein>
<dbReference type="CDD" id="cd04590">
    <property type="entry name" value="CBS_pair_CorC_HlyC_assoc"/>
    <property type="match status" value="1"/>
</dbReference>
<dbReference type="RefSeq" id="WP_204662396.1">
    <property type="nucleotide sequence ID" value="NZ_JAFBDT010000003.1"/>
</dbReference>
<dbReference type="PANTHER" id="PTHR43099:SF2">
    <property type="entry name" value="UPF0053 PROTEIN YRKA"/>
    <property type="match status" value="1"/>
</dbReference>
<proteinExistence type="inferred from homology"/>
<dbReference type="Gene3D" id="3.10.580.10">
    <property type="entry name" value="CBS-domain"/>
    <property type="match status" value="1"/>
</dbReference>
<evidence type="ECO:0000256" key="10">
    <source>
        <dbReference type="PROSITE-ProRule" id="PRU01193"/>
    </source>
</evidence>
<evidence type="ECO:0000256" key="9">
    <source>
        <dbReference type="PROSITE-ProRule" id="PRU00703"/>
    </source>
</evidence>
<evidence type="ECO:0000259" key="12">
    <source>
        <dbReference type="PROSITE" id="PS51371"/>
    </source>
</evidence>
<dbReference type="PROSITE" id="PS51371">
    <property type="entry name" value="CBS"/>
    <property type="match status" value="2"/>
</dbReference>
<feature type="domain" description="CBS" evidence="12">
    <location>
        <begin position="221"/>
        <end position="282"/>
    </location>
</feature>
<dbReference type="InterPro" id="IPR036318">
    <property type="entry name" value="FAD-bd_PCMH-like_sf"/>
</dbReference>
<name>A0ABS2MP71_9FIRM</name>
<evidence type="ECO:0000256" key="3">
    <source>
        <dbReference type="ARBA" id="ARBA00022475"/>
    </source>
</evidence>
<dbReference type="InterPro" id="IPR044751">
    <property type="entry name" value="Ion_transp-like_CBS"/>
</dbReference>
<feature type="transmembrane region" description="Helical" evidence="11">
    <location>
        <begin position="6"/>
        <end position="31"/>
    </location>
</feature>
<evidence type="ECO:0000259" key="13">
    <source>
        <dbReference type="PROSITE" id="PS51846"/>
    </source>
</evidence>
<evidence type="ECO:0000313" key="15">
    <source>
        <dbReference type="Proteomes" id="UP000767854"/>
    </source>
</evidence>
<reference evidence="14 15" key="1">
    <citation type="submission" date="2021-01" db="EMBL/GenBank/DDBJ databases">
        <title>Genomic Encyclopedia of Type Strains, Phase IV (KMG-IV): sequencing the most valuable type-strain genomes for metagenomic binning, comparative biology and taxonomic classification.</title>
        <authorList>
            <person name="Goeker M."/>
        </authorList>
    </citation>
    <scope>NUCLEOTIDE SEQUENCE [LARGE SCALE GENOMIC DNA]</scope>
    <source>
        <strain evidence="14 15">DSM 24436</strain>
    </source>
</reference>
<dbReference type="InterPro" id="IPR005170">
    <property type="entry name" value="Transptr-assoc_dom"/>
</dbReference>
<evidence type="ECO:0000256" key="11">
    <source>
        <dbReference type="SAM" id="Phobius"/>
    </source>
</evidence>
<comment type="subcellular location">
    <subcellularLocation>
        <location evidence="1">Cell membrane</location>
        <topology evidence="1">Multi-pass membrane protein</topology>
    </subcellularLocation>
</comment>
<sequence>MANSSILTQLILIVFLTAVNAFFAASEIAIVSVDPKKLKRQSEAGDTKALQLLELTEKPSKFLSTIQVGITFAGFFSSASAAVGISDVLGDTLSQLGVPFASKIAFIGVTLLLSYFVLIFGELVPKRIALQDANRFARLAVSPITWIAKIMNPFVILLSLSTNFIIRILGFKTDRVEANITLEEIKSLLEVGEEQGVIESIEKNMMTSIMTFDNKLADDIMTARPDVFMLEIQTPYTKAVDGLLNHPFSRIPVYQDNRDNIIGILYLRDLCAHALKNNNAPTSLAHLIRAPYRVPERININDLFIDMQAKRQHMALLIDQHGGFSGIVTLEDLLEEIVGQIDDEFDLNTPMIEAIDKNSFLASGKTSIKELNQALHTNFDEFSESYDTLSGLLIHTVGHLPNSKKIDVIIDSYRYEAIDTSDQRIIKVKIHRSI</sequence>
<dbReference type="PROSITE" id="PS51846">
    <property type="entry name" value="CNNM"/>
    <property type="match status" value="1"/>
</dbReference>
<dbReference type="InterPro" id="IPR046342">
    <property type="entry name" value="CBS_dom_sf"/>
</dbReference>
<feature type="domain" description="CNNM transmembrane" evidence="13">
    <location>
        <begin position="2"/>
        <end position="202"/>
    </location>
</feature>
<keyword evidence="6 10" id="KW-1133">Transmembrane helix</keyword>
<dbReference type="PANTHER" id="PTHR43099">
    <property type="entry name" value="UPF0053 PROTEIN YRKA"/>
    <property type="match status" value="1"/>
</dbReference>
<evidence type="ECO:0000256" key="1">
    <source>
        <dbReference type="ARBA" id="ARBA00004651"/>
    </source>
</evidence>
<dbReference type="Pfam" id="PF00571">
    <property type="entry name" value="CBS"/>
    <property type="match status" value="2"/>
</dbReference>
<gene>
    <name evidence="14" type="ORF">JOC49_000711</name>
</gene>
<comment type="caution">
    <text evidence="14">The sequence shown here is derived from an EMBL/GenBank/DDBJ whole genome shotgun (WGS) entry which is preliminary data.</text>
</comment>
<keyword evidence="5" id="KW-0677">Repeat</keyword>
<dbReference type="InterPro" id="IPR002550">
    <property type="entry name" value="CNNM"/>
</dbReference>
<comment type="similarity">
    <text evidence="2">Belongs to the UPF0053 family.</text>
</comment>
<feature type="transmembrane region" description="Helical" evidence="11">
    <location>
        <begin position="104"/>
        <end position="124"/>
    </location>
</feature>